<evidence type="ECO:0000256" key="3">
    <source>
        <dbReference type="ARBA" id="ARBA00023027"/>
    </source>
</evidence>
<dbReference type="FunFam" id="3.40.50.720:FF:000213">
    <property type="entry name" value="Putative 2-hydroxyacid dehydrogenase"/>
    <property type="match status" value="1"/>
</dbReference>
<dbReference type="PANTHER" id="PTHR10996:SF178">
    <property type="entry name" value="2-HYDROXYACID DEHYDROGENASE YGL185C-RELATED"/>
    <property type="match status" value="1"/>
</dbReference>
<dbReference type="GO" id="GO:0030267">
    <property type="term" value="F:glyoxylate reductase (NADPH) activity"/>
    <property type="evidence" value="ECO:0007669"/>
    <property type="project" value="TreeGrafter"/>
</dbReference>
<dbReference type="PROSITE" id="PS00065">
    <property type="entry name" value="D_2_HYDROXYACID_DH_1"/>
    <property type="match status" value="1"/>
</dbReference>
<accession>A0A0F9WU27</accession>
<evidence type="ECO:0000259" key="4">
    <source>
        <dbReference type="Pfam" id="PF00389"/>
    </source>
</evidence>
<proteinExistence type="predicted"/>
<gene>
    <name evidence="6" type="ORF">LCGC14_0233810</name>
</gene>
<keyword evidence="2" id="KW-0560">Oxidoreductase</keyword>
<dbReference type="CDD" id="cd12156">
    <property type="entry name" value="HPPR"/>
    <property type="match status" value="1"/>
</dbReference>
<dbReference type="Pfam" id="PF02826">
    <property type="entry name" value="2-Hacid_dh_C"/>
    <property type="match status" value="1"/>
</dbReference>
<dbReference type="InterPro" id="IPR029752">
    <property type="entry name" value="D-isomer_DH_CS1"/>
</dbReference>
<dbReference type="GO" id="GO:0005829">
    <property type="term" value="C:cytosol"/>
    <property type="evidence" value="ECO:0007669"/>
    <property type="project" value="TreeGrafter"/>
</dbReference>
<dbReference type="PANTHER" id="PTHR10996">
    <property type="entry name" value="2-HYDROXYACID DEHYDROGENASE-RELATED"/>
    <property type="match status" value="1"/>
</dbReference>
<sequence length="327" mass="35129">MSDLSSMTILVPGKLNPDTLDTLKTTFDVEHVPDRDVSKLSQDRRNAVRGIALMGAVPAAMMDALPNLEIIANFGVGYDGVDVKHATSKGVMVTNTPDVLTDEVADTTLAILLMTVRELYAAEKHLREGRWESEGNYPLTPMTLRGRTAGIMGLGRIGLAIARRLEAFGVPIEYHNRSERTDVTYRYHPSLESLASSVDTLIIAAPGGAATERAVDAKVLKALGPDGVVVNIGRGTTIDEPALIEALENGTIRAAGLDVFEKEPHVPARLIALPNTVLLPHVGSASRHTRGAMGDLVVRNLTHWFQGQTPVSPVTESVKAGILPRQD</sequence>
<keyword evidence="3" id="KW-0520">NAD</keyword>
<evidence type="ECO:0008006" key="7">
    <source>
        <dbReference type="Google" id="ProtNLM"/>
    </source>
</evidence>
<organism evidence="6">
    <name type="scientific">marine sediment metagenome</name>
    <dbReference type="NCBI Taxonomy" id="412755"/>
    <lineage>
        <taxon>unclassified sequences</taxon>
        <taxon>metagenomes</taxon>
        <taxon>ecological metagenomes</taxon>
    </lineage>
</organism>
<protein>
    <recommendedName>
        <fullName evidence="7">D-isomer specific 2-hydroxyacid dehydrogenase NAD-binding domain-containing protein</fullName>
    </recommendedName>
</protein>
<dbReference type="InterPro" id="IPR006140">
    <property type="entry name" value="D-isomer_DH_NAD-bd"/>
</dbReference>
<keyword evidence="1" id="KW-0521">NADP</keyword>
<dbReference type="SUPFAM" id="SSF52283">
    <property type="entry name" value="Formate/glycerate dehydrogenase catalytic domain-like"/>
    <property type="match status" value="1"/>
</dbReference>
<evidence type="ECO:0000256" key="2">
    <source>
        <dbReference type="ARBA" id="ARBA00023002"/>
    </source>
</evidence>
<dbReference type="GO" id="GO:0016618">
    <property type="term" value="F:hydroxypyruvate reductase [NAD(P)H] activity"/>
    <property type="evidence" value="ECO:0007669"/>
    <property type="project" value="TreeGrafter"/>
</dbReference>
<dbReference type="InterPro" id="IPR050223">
    <property type="entry name" value="D-isomer_2-hydroxyacid_DH"/>
</dbReference>
<dbReference type="InterPro" id="IPR006139">
    <property type="entry name" value="D-isomer_2_OHA_DH_cat_dom"/>
</dbReference>
<dbReference type="Pfam" id="PF00389">
    <property type="entry name" value="2-Hacid_dh"/>
    <property type="match status" value="1"/>
</dbReference>
<dbReference type="AlphaFoldDB" id="A0A0F9WU27"/>
<feature type="domain" description="D-isomer specific 2-hydroxyacid dehydrogenase NAD-binding" evidence="5">
    <location>
        <begin position="110"/>
        <end position="283"/>
    </location>
</feature>
<evidence type="ECO:0000256" key="1">
    <source>
        <dbReference type="ARBA" id="ARBA00022857"/>
    </source>
</evidence>
<comment type="caution">
    <text evidence="6">The sequence shown here is derived from an EMBL/GenBank/DDBJ whole genome shotgun (WGS) entry which is preliminary data.</text>
</comment>
<dbReference type="SUPFAM" id="SSF51735">
    <property type="entry name" value="NAD(P)-binding Rossmann-fold domains"/>
    <property type="match status" value="1"/>
</dbReference>
<name>A0A0F9WU27_9ZZZZ</name>
<reference evidence="6" key="1">
    <citation type="journal article" date="2015" name="Nature">
        <title>Complex archaea that bridge the gap between prokaryotes and eukaryotes.</title>
        <authorList>
            <person name="Spang A."/>
            <person name="Saw J.H."/>
            <person name="Jorgensen S.L."/>
            <person name="Zaremba-Niedzwiedzka K."/>
            <person name="Martijn J."/>
            <person name="Lind A.E."/>
            <person name="van Eijk R."/>
            <person name="Schleper C."/>
            <person name="Guy L."/>
            <person name="Ettema T.J."/>
        </authorList>
    </citation>
    <scope>NUCLEOTIDE SEQUENCE</scope>
</reference>
<evidence type="ECO:0000259" key="5">
    <source>
        <dbReference type="Pfam" id="PF02826"/>
    </source>
</evidence>
<evidence type="ECO:0000313" key="6">
    <source>
        <dbReference type="EMBL" id="KKN89816.1"/>
    </source>
</evidence>
<dbReference type="GO" id="GO:0051287">
    <property type="term" value="F:NAD binding"/>
    <property type="evidence" value="ECO:0007669"/>
    <property type="project" value="InterPro"/>
</dbReference>
<feature type="domain" description="D-isomer specific 2-hydroxyacid dehydrogenase catalytic" evidence="4">
    <location>
        <begin position="11"/>
        <end position="314"/>
    </location>
</feature>
<dbReference type="EMBL" id="LAZR01000115">
    <property type="protein sequence ID" value="KKN89816.1"/>
    <property type="molecule type" value="Genomic_DNA"/>
</dbReference>
<dbReference type="Gene3D" id="3.40.50.720">
    <property type="entry name" value="NAD(P)-binding Rossmann-like Domain"/>
    <property type="match status" value="2"/>
</dbReference>
<dbReference type="InterPro" id="IPR036291">
    <property type="entry name" value="NAD(P)-bd_dom_sf"/>
</dbReference>